<comment type="similarity">
    <text evidence="1">Belongs to the SIKE family.</text>
</comment>
<protein>
    <submittedName>
        <fullName evidence="4">Uncharacterized protein</fullName>
    </submittedName>
</protein>
<reference evidence="4" key="1">
    <citation type="submission" date="2021-09" db="EMBL/GenBank/DDBJ databases">
        <authorList>
            <consortium name="AG Swart"/>
            <person name="Singh M."/>
            <person name="Singh A."/>
            <person name="Seah K."/>
            <person name="Emmerich C."/>
        </authorList>
    </citation>
    <scope>NUCLEOTIDE SEQUENCE</scope>
    <source>
        <strain evidence="4">ATCC30299</strain>
    </source>
</reference>
<dbReference type="Proteomes" id="UP001162131">
    <property type="component" value="Unassembled WGS sequence"/>
</dbReference>
<dbReference type="InterPro" id="IPR008555">
    <property type="entry name" value="SIKE"/>
</dbReference>
<evidence type="ECO:0000313" key="4">
    <source>
        <dbReference type="EMBL" id="CAG9321738.1"/>
    </source>
</evidence>
<accession>A0AAU9JDT3</accession>
<sequence length="230" mass="27217">MQLKFSPGSVQHKPVLTELTAQKSLIENLVQDNKMLHEDIGDFKAVLEILITKYNEMKRDLEVEKLKNTRIDLLEQQLAKEKTRKQNLLQTHLRLKERYMGLLDVMREAAFDIKDEDKEDISLFEQLNRENHKLKEMLGLLKISDPKVQEIEKALRGEDVTDQVNIEEYKETLRSYRKKKNEQKRSKSFGIVGRKNYLLMSPQEKTESSNIWDSFFNKQEKETVKCFGKR</sequence>
<evidence type="ECO:0000313" key="5">
    <source>
        <dbReference type="Proteomes" id="UP001162131"/>
    </source>
</evidence>
<organism evidence="4 5">
    <name type="scientific">Blepharisma stoltei</name>
    <dbReference type="NCBI Taxonomy" id="1481888"/>
    <lineage>
        <taxon>Eukaryota</taxon>
        <taxon>Sar</taxon>
        <taxon>Alveolata</taxon>
        <taxon>Ciliophora</taxon>
        <taxon>Postciliodesmatophora</taxon>
        <taxon>Heterotrichea</taxon>
        <taxon>Heterotrichida</taxon>
        <taxon>Blepharismidae</taxon>
        <taxon>Blepharisma</taxon>
    </lineage>
</organism>
<keyword evidence="2 3" id="KW-0175">Coiled coil</keyword>
<name>A0AAU9JDT3_9CILI</name>
<evidence type="ECO:0000256" key="3">
    <source>
        <dbReference type="SAM" id="Coils"/>
    </source>
</evidence>
<keyword evidence="5" id="KW-1185">Reference proteome</keyword>
<proteinExistence type="inferred from homology"/>
<feature type="coiled-coil region" evidence="3">
    <location>
        <begin position="71"/>
        <end position="98"/>
    </location>
</feature>
<comment type="caution">
    <text evidence="4">The sequence shown here is derived from an EMBL/GenBank/DDBJ whole genome shotgun (WGS) entry which is preliminary data.</text>
</comment>
<evidence type="ECO:0000256" key="2">
    <source>
        <dbReference type="ARBA" id="ARBA00023054"/>
    </source>
</evidence>
<evidence type="ECO:0000256" key="1">
    <source>
        <dbReference type="ARBA" id="ARBA00005537"/>
    </source>
</evidence>
<dbReference type="Pfam" id="PF05769">
    <property type="entry name" value="SIKE"/>
    <property type="match status" value="1"/>
</dbReference>
<dbReference type="AlphaFoldDB" id="A0AAU9JDT3"/>
<dbReference type="EMBL" id="CAJZBQ010000029">
    <property type="protein sequence ID" value="CAG9321738.1"/>
    <property type="molecule type" value="Genomic_DNA"/>
</dbReference>
<gene>
    <name evidence="4" type="ORF">BSTOLATCC_MIC29649</name>
</gene>